<dbReference type="KEGG" id="gsl:Gasu_62620"/>
<dbReference type="STRING" id="130081.M2XR07"/>
<feature type="transmembrane region" description="Helical" evidence="5">
    <location>
        <begin position="389"/>
        <end position="415"/>
    </location>
</feature>
<evidence type="ECO:0000256" key="1">
    <source>
        <dbReference type="ARBA" id="ARBA00004141"/>
    </source>
</evidence>
<accession>M2XR07</accession>
<feature type="transmembrane region" description="Helical" evidence="5">
    <location>
        <begin position="78"/>
        <end position="100"/>
    </location>
</feature>
<evidence type="ECO:0000313" key="8">
    <source>
        <dbReference type="Proteomes" id="UP000030680"/>
    </source>
</evidence>
<proteinExistence type="predicted"/>
<gene>
    <name evidence="7" type="ORF">Gasu_62620</name>
</gene>
<dbReference type="GeneID" id="17085075"/>
<organism evidence="7 8">
    <name type="scientific">Galdieria sulphuraria</name>
    <name type="common">Red alga</name>
    <dbReference type="NCBI Taxonomy" id="130081"/>
    <lineage>
        <taxon>Eukaryota</taxon>
        <taxon>Rhodophyta</taxon>
        <taxon>Bangiophyceae</taxon>
        <taxon>Galdieriales</taxon>
        <taxon>Galdieriaceae</taxon>
        <taxon>Galdieria</taxon>
    </lineage>
</organism>
<dbReference type="EMBL" id="KB454614">
    <property type="protein sequence ID" value="EME26088.1"/>
    <property type="molecule type" value="Genomic_DNA"/>
</dbReference>
<dbReference type="eggNOG" id="KOG1303">
    <property type="taxonomic scope" value="Eukaryota"/>
</dbReference>
<feature type="transmembrane region" description="Helical" evidence="5">
    <location>
        <begin position="327"/>
        <end position="351"/>
    </location>
</feature>
<feature type="transmembrane region" description="Helical" evidence="5">
    <location>
        <begin position="187"/>
        <end position="208"/>
    </location>
</feature>
<dbReference type="GO" id="GO:0015179">
    <property type="term" value="F:L-amino acid transmembrane transporter activity"/>
    <property type="evidence" value="ECO:0007669"/>
    <property type="project" value="TreeGrafter"/>
</dbReference>
<dbReference type="Proteomes" id="UP000030680">
    <property type="component" value="Unassembled WGS sequence"/>
</dbReference>
<dbReference type="OMA" id="KFSHIGW"/>
<evidence type="ECO:0000256" key="2">
    <source>
        <dbReference type="ARBA" id="ARBA00022692"/>
    </source>
</evidence>
<dbReference type="Pfam" id="PF01490">
    <property type="entry name" value="Aa_trans"/>
    <property type="match status" value="2"/>
</dbReference>
<dbReference type="InterPro" id="IPR013057">
    <property type="entry name" value="AA_transpt_TM"/>
</dbReference>
<sequence>MEAGVFKEEVYLKESISIEDQVTKNESKVELHGPEDYLLDGTLRRPHMEWWRTVFLILGDILGTGILAIPSGMASMGWLLGTLFLVVMCGIFIYCGLLLYKMRLMFPHIRTYGDLGRQVYGKWGEWAVYLIQYTSLFLVLPVYLLVASTALRDTVSPNSCLIIWMFVNSGILILFMQTRTLRFMAWYSLVGTIAICVTLVIAIVQIIIDAFSSNTHGQLISSGGFENGLVGSGDIIFAYSGIYVFIEFMDEMKQPQDFSKAIYTANIFTFFRLHHRWNTWLRVKRIANGFLWLHVLVAFVVHALVFNRAVAVRFCKKYVDDFHLKGLLAWFTVTFVSTGLSLLLNIFFPYLSDIESLGGTLFSPITGFLYPNLFYWKCTGSTMSTKRKLFGWFILAVFGIGYTILGTYGTIYSMVQNVGASPLLYKCLSS</sequence>
<dbReference type="Gramene" id="EME26088">
    <property type="protein sequence ID" value="EME26088"/>
    <property type="gene ID" value="Gasu_62620"/>
</dbReference>
<feature type="transmembrane region" description="Helical" evidence="5">
    <location>
        <begin position="357"/>
        <end position="377"/>
    </location>
</feature>
<dbReference type="AlphaFoldDB" id="M2XR07"/>
<feature type="transmembrane region" description="Helical" evidence="5">
    <location>
        <begin position="286"/>
        <end position="306"/>
    </location>
</feature>
<dbReference type="PANTHER" id="PTHR22950:SF461">
    <property type="entry name" value="AMINO ACID TRANSPORTER TRANSMEMBRANE DOMAIN-CONTAINING PROTEIN"/>
    <property type="match status" value="1"/>
</dbReference>
<dbReference type="Gene3D" id="1.20.1740.10">
    <property type="entry name" value="Amino acid/polyamine transporter I"/>
    <property type="match status" value="1"/>
</dbReference>
<dbReference type="OrthoDB" id="655540at2759"/>
<feature type="domain" description="Amino acid transporter transmembrane" evidence="6">
    <location>
        <begin position="49"/>
        <end position="271"/>
    </location>
</feature>
<feature type="transmembrane region" description="Helical" evidence="5">
    <location>
        <begin position="258"/>
        <end position="274"/>
    </location>
</feature>
<evidence type="ECO:0000256" key="4">
    <source>
        <dbReference type="ARBA" id="ARBA00023136"/>
    </source>
</evidence>
<dbReference type="GO" id="GO:0016020">
    <property type="term" value="C:membrane"/>
    <property type="evidence" value="ECO:0007669"/>
    <property type="project" value="UniProtKB-SubCell"/>
</dbReference>
<keyword evidence="8" id="KW-1185">Reference proteome</keyword>
<evidence type="ECO:0000256" key="5">
    <source>
        <dbReference type="SAM" id="Phobius"/>
    </source>
</evidence>
<feature type="transmembrane region" description="Helical" evidence="5">
    <location>
        <begin position="53"/>
        <end position="72"/>
    </location>
</feature>
<name>M2XR07_GALSU</name>
<feature type="domain" description="Amino acid transporter transmembrane" evidence="6">
    <location>
        <begin position="283"/>
        <end position="411"/>
    </location>
</feature>
<evidence type="ECO:0000256" key="3">
    <source>
        <dbReference type="ARBA" id="ARBA00022989"/>
    </source>
</evidence>
<keyword evidence="3 5" id="KW-1133">Transmembrane helix</keyword>
<keyword evidence="2 5" id="KW-0812">Transmembrane</keyword>
<evidence type="ECO:0000313" key="7">
    <source>
        <dbReference type="EMBL" id="EME26088.1"/>
    </source>
</evidence>
<comment type="subcellular location">
    <subcellularLocation>
        <location evidence="1">Membrane</location>
        <topology evidence="1">Multi-pass membrane protein</topology>
    </subcellularLocation>
</comment>
<evidence type="ECO:0000259" key="6">
    <source>
        <dbReference type="Pfam" id="PF01490"/>
    </source>
</evidence>
<feature type="transmembrane region" description="Helical" evidence="5">
    <location>
        <begin position="126"/>
        <end position="149"/>
    </location>
</feature>
<feature type="transmembrane region" description="Helical" evidence="5">
    <location>
        <begin position="228"/>
        <end position="246"/>
    </location>
</feature>
<feature type="transmembrane region" description="Helical" evidence="5">
    <location>
        <begin position="155"/>
        <end position="175"/>
    </location>
</feature>
<protein>
    <submittedName>
        <fullName evidence="7">Amino acid transporter, AAAP family</fullName>
    </submittedName>
</protein>
<dbReference type="RefSeq" id="XP_005702608.1">
    <property type="nucleotide sequence ID" value="XM_005702551.1"/>
</dbReference>
<keyword evidence="4 5" id="KW-0472">Membrane</keyword>
<reference evidence="8" key="1">
    <citation type="journal article" date="2013" name="Science">
        <title>Gene transfer from bacteria and archaea facilitated evolution of an extremophilic eukaryote.</title>
        <authorList>
            <person name="Schonknecht G."/>
            <person name="Chen W.H."/>
            <person name="Ternes C.M."/>
            <person name="Barbier G.G."/>
            <person name="Shrestha R.P."/>
            <person name="Stanke M."/>
            <person name="Brautigam A."/>
            <person name="Baker B.J."/>
            <person name="Banfield J.F."/>
            <person name="Garavito R.M."/>
            <person name="Carr K."/>
            <person name="Wilkerson C."/>
            <person name="Rensing S.A."/>
            <person name="Gagneul D."/>
            <person name="Dickenson N.E."/>
            <person name="Oesterhelt C."/>
            <person name="Lercher M.J."/>
            <person name="Weber A.P."/>
        </authorList>
    </citation>
    <scope>NUCLEOTIDE SEQUENCE [LARGE SCALE GENOMIC DNA]</scope>
    <source>
        <strain evidence="8">074W</strain>
    </source>
</reference>
<dbReference type="PANTHER" id="PTHR22950">
    <property type="entry name" value="AMINO ACID TRANSPORTER"/>
    <property type="match status" value="1"/>
</dbReference>